<evidence type="ECO:0000259" key="2">
    <source>
        <dbReference type="Pfam" id="PF22954"/>
    </source>
</evidence>
<accession>A0A914Y8N4</accession>
<keyword evidence="3" id="KW-1185">Reference proteome</keyword>
<keyword evidence="1" id="KW-0472">Membrane</keyword>
<evidence type="ECO:0000313" key="3">
    <source>
        <dbReference type="Proteomes" id="UP000887577"/>
    </source>
</evidence>
<name>A0A914Y8N4_9BILA</name>
<feature type="domain" description="DUF7027" evidence="2">
    <location>
        <begin position="1"/>
        <end position="49"/>
    </location>
</feature>
<evidence type="ECO:0000256" key="1">
    <source>
        <dbReference type="SAM" id="Phobius"/>
    </source>
</evidence>
<dbReference type="InterPro" id="IPR054291">
    <property type="entry name" value="DUF7027"/>
</dbReference>
<proteinExistence type="predicted"/>
<protein>
    <recommendedName>
        <fullName evidence="2">DUF7027 domain-containing protein</fullName>
    </recommendedName>
</protein>
<feature type="transmembrane region" description="Helical" evidence="1">
    <location>
        <begin position="75"/>
        <end position="101"/>
    </location>
</feature>
<reference evidence="4" key="1">
    <citation type="submission" date="2022-11" db="UniProtKB">
        <authorList>
            <consortium name="WormBaseParasite"/>
        </authorList>
    </citation>
    <scope>IDENTIFICATION</scope>
</reference>
<organism evidence="3 4">
    <name type="scientific">Panagrolaimus superbus</name>
    <dbReference type="NCBI Taxonomy" id="310955"/>
    <lineage>
        <taxon>Eukaryota</taxon>
        <taxon>Metazoa</taxon>
        <taxon>Ecdysozoa</taxon>
        <taxon>Nematoda</taxon>
        <taxon>Chromadorea</taxon>
        <taxon>Rhabditida</taxon>
        <taxon>Tylenchina</taxon>
        <taxon>Panagrolaimomorpha</taxon>
        <taxon>Panagrolaimoidea</taxon>
        <taxon>Panagrolaimidae</taxon>
        <taxon>Panagrolaimus</taxon>
    </lineage>
</organism>
<keyword evidence="1" id="KW-1133">Transmembrane helix</keyword>
<sequence length="142" mass="16134">MAISSALLILGIMKNKEKLMYPTLGARVLVVIFVTIFGVTEVVVNPEEEAQQEGLEAKPKILQGKVMVDQDHPPIVLRLVFLVFLMIFLCIGIFYTIYLVVRCIRYVQAYTRLERRRASLIIAGQIDPEMLNGRRLSRASQI</sequence>
<evidence type="ECO:0000313" key="4">
    <source>
        <dbReference type="WBParaSite" id="PSU_v2.g15632.t1"/>
    </source>
</evidence>
<dbReference type="Proteomes" id="UP000887577">
    <property type="component" value="Unplaced"/>
</dbReference>
<feature type="transmembrane region" description="Helical" evidence="1">
    <location>
        <begin position="21"/>
        <end position="39"/>
    </location>
</feature>
<dbReference type="AlphaFoldDB" id="A0A914Y8N4"/>
<keyword evidence="1" id="KW-0812">Transmembrane</keyword>
<dbReference type="WBParaSite" id="PSU_v2.g15632.t1">
    <property type="protein sequence ID" value="PSU_v2.g15632.t1"/>
    <property type="gene ID" value="PSU_v2.g15632"/>
</dbReference>
<dbReference type="Pfam" id="PF22954">
    <property type="entry name" value="DUF7027"/>
    <property type="match status" value="1"/>
</dbReference>